<dbReference type="SUPFAM" id="SSF51126">
    <property type="entry name" value="Pectin lyase-like"/>
    <property type="match status" value="1"/>
</dbReference>
<comment type="caution">
    <text evidence="3">The sequence shown here is derived from an EMBL/GenBank/DDBJ whole genome shotgun (WGS) entry which is preliminary data.</text>
</comment>
<sequence length="507" mass="56068">MDNDGSPDSPWSTLAEVIDHQLIESYEYTSLPYDALTSSLSVKNNGAPVKAGDTLLLKSGLHGNIFIRNYSNLDYITVMGGENEQPVLEQLHIQSGSKWKFENLKVSSEPYGNFINSNLVFFESHNFHGPAKDIEIYNCEVVSADAPWEVADDWLTKVSNGIYAKGDSINVINNEVRNVDMGISAVGDHINVVNNSIVNFSGDGLRILGSYGLFQGNLIKNCYNVDDNHDDGIQSFTTNGYVVDHNIVRGNTIINQENPDQPLSGPLQGIGCFDGMYNNWIIENNLIIVNHWHGITLLGAKDCMIINNTILDPSPELAPGGSWIMIADHKDERPSSGCIVKNNVANKFTVDGELGSNVVLNSITEYSDHFVDVDHIDFHLLASSSLIDSGEDAVAPMFDLNNIPRPQGEHVDIGCYEFTTTSALKEIIELGDEINIYPNPTNGLIHLDLSDFNNYSVKIIDFKGRQILQQKLTSNQIDISQFPSGSYFIKAYNAVTKQDVIYKVVKQ</sequence>
<evidence type="ECO:0000259" key="1">
    <source>
        <dbReference type="Pfam" id="PF13229"/>
    </source>
</evidence>
<gene>
    <name evidence="3" type="ORF">GCM10007940_14290</name>
</gene>
<reference evidence="3" key="2">
    <citation type="submission" date="2023-01" db="EMBL/GenBank/DDBJ databases">
        <title>Draft genome sequence of Portibacter lacus strain NBRC 108769.</title>
        <authorList>
            <person name="Sun Q."/>
            <person name="Mori K."/>
        </authorList>
    </citation>
    <scope>NUCLEOTIDE SEQUENCE</scope>
    <source>
        <strain evidence="3">NBRC 108769</strain>
    </source>
</reference>
<dbReference type="Gene3D" id="2.160.20.10">
    <property type="entry name" value="Single-stranded right-handed beta-helix, Pectin lyase-like"/>
    <property type="match status" value="1"/>
</dbReference>
<evidence type="ECO:0000259" key="2">
    <source>
        <dbReference type="Pfam" id="PF18962"/>
    </source>
</evidence>
<dbReference type="SMART" id="SM00710">
    <property type="entry name" value="PbH1"/>
    <property type="match status" value="4"/>
</dbReference>
<dbReference type="AlphaFoldDB" id="A0AA37WEK0"/>
<dbReference type="NCBIfam" id="NF041518">
    <property type="entry name" value="choice_anch_Q"/>
    <property type="match status" value="1"/>
</dbReference>
<dbReference type="Pfam" id="PF18962">
    <property type="entry name" value="Por_Secre_tail"/>
    <property type="match status" value="1"/>
</dbReference>
<accession>A0AA37WEK0</accession>
<dbReference type="Pfam" id="PF13229">
    <property type="entry name" value="Beta_helix"/>
    <property type="match status" value="1"/>
</dbReference>
<dbReference type="InterPro" id="IPR012334">
    <property type="entry name" value="Pectin_lyas_fold"/>
</dbReference>
<protein>
    <recommendedName>
        <fullName evidence="5">Secretion system C-terminal sorting domain-containing protein</fullName>
    </recommendedName>
</protein>
<dbReference type="InterPro" id="IPR026444">
    <property type="entry name" value="Secre_tail"/>
</dbReference>
<dbReference type="InterPro" id="IPR006626">
    <property type="entry name" value="PbH1"/>
</dbReference>
<reference evidence="3" key="1">
    <citation type="journal article" date="2014" name="Int. J. Syst. Evol. Microbiol.">
        <title>Complete genome sequence of Corynebacterium casei LMG S-19264T (=DSM 44701T), isolated from a smear-ripened cheese.</title>
        <authorList>
            <consortium name="US DOE Joint Genome Institute (JGI-PGF)"/>
            <person name="Walter F."/>
            <person name="Albersmeier A."/>
            <person name="Kalinowski J."/>
            <person name="Ruckert C."/>
        </authorList>
    </citation>
    <scope>NUCLEOTIDE SEQUENCE</scope>
    <source>
        <strain evidence="3">NBRC 108769</strain>
    </source>
</reference>
<organism evidence="3 4">
    <name type="scientific">Portibacter lacus</name>
    <dbReference type="NCBI Taxonomy" id="1099794"/>
    <lineage>
        <taxon>Bacteria</taxon>
        <taxon>Pseudomonadati</taxon>
        <taxon>Bacteroidota</taxon>
        <taxon>Saprospiria</taxon>
        <taxon>Saprospirales</taxon>
        <taxon>Haliscomenobacteraceae</taxon>
        <taxon>Portibacter</taxon>
    </lineage>
</organism>
<name>A0AA37WEK0_9BACT</name>
<dbReference type="EMBL" id="BSOH01000007">
    <property type="protein sequence ID" value="GLR16814.1"/>
    <property type="molecule type" value="Genomic_DNA"/>
</dbReference>
<feature type="domain" description="Right handed beta helix" evidence="1">
    <location>
        <begin position="160"/>
        <end position="314"/>
    </location>
</feature>
<feature type="domain" description="Secretion system C-terminal sorting" evidence="2">
    <location>
        <begin position="436"/>
        <end position="495"/>
    </location>
</feature>
<evidence type="ECO:0000313" key="4">
    <source>
        <dbReference type="Proteomes" id="UP001156666"/>
    </source>
</evidence>
<proteinExistence type="predicted"/>
<dbReference type="InterPro" id="IPR039448">
    <property type="entry name" value="Beta_helix"/>
</dbReference>
<dbReference type="InterPro" id="IPR059226">
    <property type="entry name" value="Choice_anch_Q_dom"/>
</dbReference>
<dbReference type="InterPro" id="IPR011050">
    <property type="entry name" value="Pectin_lyase_fold/virulence"/>
</dbReference>
<evidence type="ECO:0000313" key="3">
    <source>
        <dbReference type="EMBL" id="GLR16814.1"/>
    </source>
</evidence>
<evidence type="ECO:0008006" key="5">
    <source>
        <dbReference type="Google" id="ProtNLM"/>
    </source>
</evidence>
<dbReference type="Proteomes" id="UP001156666">
    <property type="component" value="Unassembled WGS sequence"/>
</dbReference>
<dbReference type="NCBIfam" id="TIGR04183">
    <property type="entry name" value="Por_Secre_tail"/>
    <property type="match status" value="1"/>
</dbReference>
<keyword evidence="4" id="KW-1185">Reference proteome</keyword>